<evidence type="ECO:0000256" key="6">
    <source>
        <dbReference type="ARBA" id="ARBA00023136"/>
    </source>
</evidence>
<evidence type="ECO:0000256" key="2">
    <source>
        <dbReference type="ARBA" id="ARBA00009772"/>
    </source>
</evidence>
<dbReference type="PANTHER" id="PTHR30065:SF1">
    <property type="entry name" value="SURFACE PRESENTATION OF ANTIGENS PROTEIN SPAR"/>
    <property type="match status" value="1"/>
</dbReference>
<feature type="transmembrane region" description="Helical" evidence="7">
    <location>
        <begin position="224"/>
        <end position="245"/>
    </location>
</feature>
<evidence type="ECO:0000256" key="5">
    <source>
        <dbReference type="ARBA" id="ARBA00022989"/>
    </source>
</evidence>
<keyword evidence="3 7" id="KW-1003">Cell membrane</keyword>
<dbReference type="PANTHER" id="PTHR30065">
    <property type="entry name" value="FLAGELLAR BIOSYNTHETIC PROTEIN FLIR"/>
    <property type="match status" value="1"/>
</dbReference>
<dbReference type="PRINTS" id="PR00953">
    <property type="entry name" value="TYPE3IMRPROT"/>
</dbReference>
<keyword evidence="9" id="KW-1185">Reference proteome</keyword>
<keyword evidence="4 7" id="KW-0812">Transmembrane</keyword>
<dbReference type="Pfam" id="PF01311">
    <property type="entry name" value="Bac_export_1"/>
    <property type="match status" value="1"/>
</dbReference>
<sequence length="268" mass="28825">MSEISYATIQSSHDLVRFMIVLGLCSERLMVLMMVFPPTSENVIQGRVRTALALLWGSFVAYGQRGLLEQGDAMVLVAIGLKEALIGVGLGFAASTVFWAAESVGTYVDDLTGFNQLQMQNPSQGQQTSLTSTLLSQFAITAFWCLGGMTFLLGAIYESYTWWPLDGAMPAGGTILEAFVLMKTDSLMETVAKLATPMMLLLLLIDIGFGFTGKVSQKLDLPSLAQPVKGALTILMLALMAAVFIDQVRDQLSLTGIAAEARALAHGR</sequence>
<proteinExistence type="inferred from homology"/>
<evidence type="ECO:0000256" key="3">
    <source>
        <dbReference type="ARBA" id="ARBA00022475"/>
    </source>
</evidence>
<feature type="transmembrane region" description="Helical" evidence="7">
    <location>
        <begin position="129"/>
        <end position="156"/>
    </location>
</feature>
<organism evidence="8 9">
    <name type="scientific">Trinickia dabaoshanensis</name>
    <dbReference type="NCBI Taxonomy" id="564714"/>
    <lineage>
        <taxon>Bacteria</taxon>
        <taxon>Pseudomonadati</taxon>
        <taxon>Pseudomonadota</taxon>
        <taxon>Betaproteobacteria</taxon>
        <taxon>Burkholderiales</taxon>
        <taxon>Burkholderiaceae</taxon>
        <taxon>Trinickia</taxon>
    </lineage>
</organism>
<dbReference type="GO" id="GO:0006605">
    <property type="term" value="P:protein targeting"/>
    <property type="evidence" value="ECO:0007669"/>
    <property type="project" value="UniProtKB-UniRule"/>
</dbReference>
<keyword evidence="6 7" id="KW-0472">Membrane</keyword>
<feature type="transmembrane region" description="Helical" evidence="7">
    <location>
        <begin position="84"/>
        <end position="108"/>
    </location>
</feature>
<keyword evidence="5 7" id="KW-1133">Transmembrane helix</keyword>
<feature type="transmembrane region" description="Helical" evidence="7">
    <location>
        <begin position="194"/>
        <end position="212"/>
    </location>
</feature>
<evidence type="ECO:0000256" key="7">
    <source>
        <dbReference type="RuleBase" id="RU362072"/>
    </source>
</evidence>
<comment type="caution">
    <text evidence="7">Lacks conserved residue(s) required for the propagation of feature annotation.</text>
</comment>
<evidence type="ECO:0000313" key="8">
    <source>
        <dbReference type="EMBL" id="PMS22556.1"/>
    </source>
</evidence>
<name>A0A2N7VZG9_9BURK</name>
<comment type="subcellular location">
    <subcellularLocation>
        <location evidence="1 7">Cell membrane</location>
        <topology evidence="1 7">Multi-pass membrane protein</topology>
    </subcellularLocation>
</comment>
<comment type="similarity">
    <text evidence="2 7">Belongs to the FliR/MopE/SpaR family.</text>
</comment>
<protein>
    <submittedName>
        <fullName evidence="8">EscT/YscT/HrcT family type III secretion system export apparatus protein</fullName>
    </submittedName>
</protein>
<dbReference type="RefSeq" id="WP_102644146.1">
    <property type="nucleotide sequence ID" value="NZ_PNYA01000003.1"/>
</dbReference>
<evidence type="ECO:0000256" key="1">
    <source>
        <dbReference type="ARBA" id="ARBA00004651"/>
    </source>
</evidence>
<dbReference type="GO" id="GO:0005886">
    <property type="term" value="C:plasma membrane"/>
    <property type="evidence" value="ECO:0007669"/>
    <property type="project" value="UniProtKB-SubCell"/>
</dbReference>
<dbReference type="OrthoDB" id="9153610at2"/>
<gene>
    <name evidence="8" type="ORF">C0Z18_04315</name>
</gene>
<dbReference type="EMBL" id="PNYA01000003">
    <property type="protein sequence ID" value="PMS22556.1"/>
    <property type="molecule type" value="Genomic_DNA"/>
</dbReference>
<reference evidence="8 9" key="1">
    <citation type="submission" date="2018-01" db="EMBL/GenBank/DDBJ databases">
        <title>Whole genome analyses suggest that Burkholderia sensu lato contains two further novel genera in the rhizoxinica-symbiotica group Mycetohabitans gen. nov., and Trinickia gen. nov.: implications for the evolution of diazotrophy and nodulation in the Burkholderiaceae.</title>
        <authorList>
            <person name="Estrada-de los Santos P."/>
            <person name="Palmer M."/>
            <person name="Chavez-Ramirez B."/>
            <person name="Beukes C."/>
            <person name="Steenkamp E.T."/>
            <person name="Hirsch A.M."/>
            <person name="Manyaka P."/>
            <person name="Maluk M."/>
            <person name="Lafos M."/>
            <person name="Crook M."/>
            <person name="Gross E."/>
            <person name="Simon M.F."/>
            <person name="Bueno dos Reis Junior F."/>
            <person name="Poole P.S."/>
            <person name="Venter S.N."/>
            <person name="James E.K."/>
        </authorList>
    </citation>
    <scope>NUCLEOTIDE SEQUENCE [LARGE SCALE GENOMIC DNA]</scope>
    <source>
        <strain evidence="8 9">GIMN1.004</strain>
    </source>
</reference>
<dbReference type="InterPro" id="IPR002010">
    <property type="entry name" value="T3SS_IM_R"/>
</dbReference>
<dbReference type="NCBIfam" id="TIGR01401">
    <property type="entry name" value="fliR_like_III"/>
    <property type="match status" value="1"/>
</dbReference>
<dbReference type="AlphaFoldDB" id="A0A2N7VZG9"/>
<dbReference type="InterPro" id="IPR006304">
    <property type="entry name" value="T3SS_SpaR/YscT"/>
</dbReference>
<comment type="caution">
    <text evidence="8">The sequence shown here is derived from an EMBL/GenBank/DDBJ whole genome shotgun (WGS) entry which is preliminary data.</text>
</comment>
<accession>A0A2N7VZG9</accession>
<evidence type="ECO:0000313" key="9">
    <source>
        <dbReference type="Proteomes" id="UP000235616"/>
    </source>
</evidence>
<evidence type="ECO:0000256" key="4">
    <source>
        <dbReference type="ARBA" id="ARBA00022692"/>
    </source>
</evidence>
<dbReference type="Proteomes" id="UP000235616">
    <property type="component" value="Unassembled WGS sequence"/>
</dbReference>